<dbReference type="Proteomes" id="UP000008068">
    <property type="component" value="Unassembled WGS sequence"/>
</dbReference>
<organism evidence="3">
    <name type="scientific">Caenorhabditis brenneri</name>
    <name type="common">Nematode worm</name>
    <dbReference type="NCBI Taxonomy" id="135651"/>
    <lineage>
        <taxon>Eukaryota</taxon>
        <taxon>Metazoa</taxon>
        <taxon>Ecdysozoa</taxon>
        <taxon>Nematoda</taxon>
        <taxon>Chromadorea</taxon>
        <taxon>Rhabditida</taxon>
        <taxon>Rhabditina</taxon>
        <taxon>Rhabditomorpha</taxon>
        <taxon>Rhabditoidea</taxon>
        <taxon>Rhabditidae</taxon>
        <taxon>Peloderinae</taxon>
        <taxon>Caenorhabditis</taxon>
    </lineage>
</organism>
<reference evidence="3" key="1">
    <citation type="submission" date="2011-07" db="EMBL/GenBank/DDBJ databases">
        <authorList>
            <consortium name="Caenorhabditis brenneri Sequencing and Analysis Consortium"/>
            <person name="Wilson R.K."/>
        </authorList>
    </citation>
    <scope>NUCLEOTIDE SEQUENCE [LARGE SCALE GENOMIC DNA]</scope>
    <source>
        <strain evidence="3">PB2801</strain>
    </source>
</reference>
<protein>
    <submittedName>
        <fullName evidence="2">Uncharacterized protein</fullName>
    </submittedName>
</protein>
<dbReference type="EMBL" id="GL379849">
    <property type="protein sequence ID" value="EGT55025.1"/>
    <property type="molecule type" value="Genomic_DNA"/>
</dbReference>
<dbReference type="HOGENOM" id="CLU_1116590_0_0_1"/>
<keyword evidence="1" id="KW-0472">Membrane</keyword>
<gene>
    <name evidence="2" type="ORF">CAEBREN_17435</name>
</gene>
<feature type="transmembrane region" description="Helical" evidence="1">
    <location>
        <begin position="155"/>
        <end position="172"/>
    </location>
</feature>
<sequence>MSGEPPVMPRASAPMNWSYTDRILGIYDKASLVLVPIGMIYLLFTAQFALFGAVFVTYIFLTLVFSFLKDWALHIYKPYRLGHFRKLILAGSAIITVAAVIPRVVVFLGPEYNWHVWYICLTSVLTICLTWEVLVKNYKDRCEVFFDPNDNFYEYVNYANLFLFLLAVFYSFSYTDEFLKIFFCQAWFAGIGAPSTVEFCQVARWKIKLVLEDLIILEEEPVKMLLQENFSRSSQFMRGWQTENPFSVQ</sequence>
<dbReference type="InParanoid" id="G0N812"/>
<feature type="transmembrane region" description="Helical" evidence="1">
    <location>
        <begin position="115"/>
        <end position="134"/>
    </location>
</feature>
<dbReference type="AlphaFoldDB" id="G0N812"/>
<feature type="transmembrane region" description="Helical" evidence="1">
    <location>
        <begin position="39"/>
        <end position="67"/>
    </location>
</feature>
<proteinExistence type="predicted"/>
<keyword evidence="3" id="KW-1185">Reference proteome</keyword>
<name>G0N812_CAEBE</name>
<keyword evidence="1" id="KW-0812">Transmembrane</keyword>
<evidence type="ECO:0000256" key="1">
    <source>
        <dbReference type="SAM" id="Phobius"/>
    </source>
</evidence>
<evidence type="ECO:0000313" key="3">
    <source>
        <dbReference type="Proteomes" id="UP000008068"/>
    </source>
</evidence>
<feature type="transmembrane region" description="Helical" evidence="1">
    <location>
        <begin position="87"/>
        <end position="109"/>
    </location>
</feature>
<keyword evidence="1" id="KW-1133">Transmembrane helix</keyword>
<accession>G0N812</accession>
<evidence type="ECO:0000313" key="2">
    <source>
        <dbReference type="EMBL" id="EGT55025.1"/>
    </source>
</evidence>